<evidence type="ECO:0000256" key="5">
    <source>
        <dbReference type="ARBA" id="ARBA00072139"/>
    </source>
</evidence>
<dbReference type="PANTHER" id="PTHR47799:SF1">
    <property type="entry name" value="OMEGA-AMIDASE YAFV"/>
    <property type="match status" value="1"/>
</dbReference>
<keyword evidence="2 7" id="KW-0378">Hydrolase</keyword>
<dbReference type="SUPFAM" id="SSF56317">
    <property type="entry name" value="Carbon-nitrogen hydrolase"/>
    <property type="match status" value="1"/>
</dbReference>
<dbReference type="Pfam" id="PF00795">
    <property type="entry name" value="CN_hydrolase"/>
    <property type="match status" value="1"/>
</dbReference>
<dbReference type="OrthoDB" id="9811121at2"/>
<name>A0A3M9MWY9_9BACT</name>
<dbReference type="InterPro" id="IPR003010">
    <property type="entry name" value="C-N_Hydrolase"/>
</dbReference>
<proteinExistence type="inferred from homology"/>
<dbReference type="Gene3D" id="3.60.110.10">
    <property type="entry name" value="Carbon-nitrogen hydrolase"/>
    <property type="match status" value="1"/>
</dbReference>
<dbReference type="NCBIfam" id="NF007757">
    <property type="entry name" value="PRK10438.1"/>
    <property type="match status" value="1"/>
</dbReference>
<organism evidence="7 8">
    <name type="scientific">Rufibacter immobilis</name>
    <dbReference type="NCBI Taxonomy" id="1348778"/>
    <lineage>
        <taxon>Bacteria</taxon>
        <taxon>Pseudomonadati</taxon>
        <taxon>Bacteroidota</taxon>
        <taxon>Cytophagia</taxon>
        <taxon>Cytophagales</taxon>
        <taxon>Hymenobacteraceae</taxon>
        <taxon>Rufibacter</taxon>
    </lineage>
</organism>
<dbReference type="PROSITE" id="PS50263">
    <property type="entry name" value="CN_HYDROLASE"/>
    <property type="match status" value="1"/>
</dbReference>
<gene>
    <name evidence="7" type="ORF">EFA69_11010</name>
</gene>
<evidence type="ECO:0000256" key="3">
    <source>
        <dbReference type="ARBA" id="ARBA00039118"/>
    </source>
</evidence>
<evidence type="ECO:0000256" key="1">
    <source>
        <dbReference type="ARBA" id="ARBA00010613"/>
    </source>
</evidence>
<keyword evidence="8" id="KW-1185">Reference proteome</keyword>
<dbReference type="EC" id="3.5.1.3" evidence="3"/>
<dbReference type="GO" id="GO:0106008">
    <property type="term" value="F:2-oxoglutaramate amidase activity"/>
    <property type="evidence" value="ECO:0007669"/>
    <property type="project" value="TreeGrafter"/>
</dbReference>
<dbReference type="GO" id="GO:0050152">
    <property type="term" value="F:omega-amidase activity"/>
    <property type="evidence" value="ECO:0007669"/>
    <property type="project" value="UniProtKB-EC"/>
</dbReference>
<dbReference type="PANTHER" id="PTHR47799">
    <property type="entry name" value="OMEGA-AMIDASE YAFV"/>
    <property type="match status" value="1"/>
</dbReference>
<evidence type="ECO:0000256" key="2">
    <source>
        <dbReference type="ARBA" id="ARBA00022801"/>
    </source>
</evidence>
<dbReference type="RefSeq" id="WP_123133121.1">
    <property type="nucleotide sequence ID" value="NZ_RJJE01000009.1"/>
</dbReference>
<comment type="caution">
    <text evidence="7">The sequence shown here is derived from an EMBL/GenBank/DDBJ whole genome shotgun (WGS) entry which is preliminary data.</text>
</comment>
<dbReference type="InterPro" id="IPR036526">
    <property type="entry name" value="C-N_Hydrolase_sf"/>
</dbReference>
<dbReference type="EMBL" id="RJJE01000009">
    <property type="protein sequence ID" value="RNI30039.1"/>
    <property type="molecule type" value="Genomic_DNA"/>
</dbReference>
<evidence type="ECO:0000259" key="6">
    <source>
        <dbReference type="PROSITE" id="PS50263"/>
    </source>
</evidence>
<comment type="similarity">
    <text evidence="1">Belongs to the carbon-nitrogen hydrolase superfamily. NIT1/NIT2 family.</text>
</comment>
<comment type="catalytic activity">
    <reaction evidence="4">
        <text>a monoamide of a dicarboxylate + H2O = a dicarboxylate + NH4(+)</text>
        <dbReference type="Rhea" id="RHEA:11716"/>
        <dbReference type="ChEBI" id="CHEBI:15377"/>
        <dbReference type="ChEBI" id="CHEBI:28938"/>
        <dbReference type="ChEBI" id="CHEBI:28965"/>
        <dbReference type="ChEBI" id="CHEBI:77450"/>
        <dbReference type="EC" id="3.5.1.3"/>
    </reaction>
</comment>
<sequence length="261" mass="30004">MSDLRVSLLQADLAWHDAAANRANFQEKIRQLPPTDLIVLPEMFTTGFSMEAAPLAERMDGETVAWMWQMAQERNAVVMGSLIMEEDGHYYNRLLWMRPDGTHAHYDKRHLFRMAGECEAYTPGTQRLVVELNGWRICPMVCYDLRFPVWARNTPVAYDVLIYIASWPDRRRLAWQTLLKARAIENLAYCVGVNRVGTDAKGQAYAGDSAAYNLLGEELTHNEHDEAVTTITLSRQHLEETREKLPWHLDADAFTLHVEQQ</sequence>
<evidence type="ECO:0000313" key="7">
    <source>
        <dbReference type="EMBL" id="RNI30039.1"/>
    </source>
</evidence>
<accession>A0A3M9MWY9</accession>
<dbReference type="InterPro" id="IPR052737">
    <property type="entry name" value="Omega-amidase_YafV"/>
</dbReference>
<evidence type="ECO:0000313" key="8">
    <source>
        <dbReference type="Proteomes" id="UP000271010"/>
    </source>
</evidence>
<feature type="domain" description="CN hydrolase" evidence="6">
    <location>
        <begin position="4"/>
        <end position="235"/>
    </location>
</feature>
<dbReference type="FunFam" id="3.60.110.10:FF:000004">
    <property type="entry name" value="Carbon-nitrogen hydrolase"/>
    <property type="match status" value="1"/>
</dbReference>
<dbReference type="CDD" id="cd07575">
    <property type="entry name" value="Xc-1258_like"/>
    <property type="match status" value="1"/>
</dbReference>
<dbReference type="AlphaFoldDB" id="A0A3M9MWY9"/>
<evidence type="ECO:0000256" key="4">
    <source>
        <dbReference type="ARBA" id="ARBA00052904"/>
    </source>
</evidence>
<protein>
    <recommendedName>
        <fullName evidence="5">Omega-amidase YafV</fullName>
        <ecNumber evidence="3">3.5.1.3</ecNumber>
    </recommendedName>
</protein>
<reference evidence="7 8" key="1">
    <citation type="submission" date="2018-11" db="EMBL/GenBank/DDBJ databases">
        <title>Rufibacter latericius sp. nov., isolated from water in Baiyang Lake.</title>
        <authorList>
            <person name="Yang Y."/>
        </authorList>
    </citation>
    <scope>NUCLEOTIDE SEQUENCE [LARGE SCALE GENOMIC DNA]</scope>
    <source>
        <strain evidence="7 8">MCC P1</strain>
    </source>
</reference>
<dbReference type="Proteomes" id="UP000271010">
    <property type="component" value="Unassembled WGS sequence"/>
</dbReference>